<reference evidence="10 11" key="1">
    <citation type="submission" date="2018-01" db="EMBL/GenBank/DDBJ databases">
        <title>Metagenomic assembled genomes from two thermal pools in the Uzon Caldera, Kamchatka, Russia.</title>
        <authorList>
            <person name="Wilkins L."/>
            <person name="Ettinger C."/>
        </authorList>
    </citation>
    <scope>NUCLEOTIDE SEQUENCE [LARGE SCALE GENOMIC DNA]</scope>
    <source>
        <strain evidence="10">ZAV-08</strain>
    </source>
</reference>
<protein>
    <recommendedName>
        <fullName evidence="7 8">Small ribosomal subunit protein bS20</fullName>
    </recommendedName>
</protein>
<evidence type="ECO:0000256" key="6">
    <source>
        <dbReference type="ARBA" id="ARBA00023274"/>
    </source>
</evidence>
<dbReference type="Proteomes" id="UP000235460">
    <property type="component" value="Unassembled WGS sequence"/>
</dbReference>
<evidence type="ECO:0000256" key="4">
    <source>
        <dbReference type="ARBA" id="ARBA00022884"/>
    </source>
</evidence>
<dbReference type="GO" id="GO:0003735">
    <property type="term" value="F:structural constituent of ribosome"/>
    <property type="evidence" value="ECO:0007669"/>
    <property type="project" value="InterPro"/>
</dbReference>
<evidence type="ECO:0000256" key="9">
    <source>
        <dbReference type="SAM" id="MobiDB-lite"/>
    </source>
</evidence>
<evidence type="ECO:0000313" key="10">
    <source>
        <dbReference type="EMBL" id="PMP65036.1"/>
    </source>
</evidence>
<keyword evidence="4 8" id="KW-0694">RNA-binding</keyword>
<evidence type="ECO:0000256" key="2">
    <source>
        <dbReference type="ARBA" id="ARBA00007634"/>
    </source>
</evidence>
<evidence type="ECO:0000256" key="5">
    <source>
        <dbReference type="ARBA" id="ARBA00022980"/>
    </source>
</evidence>
<dbReference type="GO" id="GO:0006412">
    <property type="term" value="P:translation"/>
    <property type="evidence" value="ECO:0007669"/>
    <property type="project" value="UniProtKB-UniRule"/>
</dbReference>
<comment type="similarity">
    <text evidence="2 8">Belongs to the bacterial ribosomal protein bS20 family.</text>
</comment>
<dbReference type="HAMAP" id="MF_00500">
    <property type="entry name" value="Ribosomal_bS20"/>
    <property type="match status" value="1"/>
</dbReference>
<evidence type="ECO:0000256" key="1">
    <source>
        <dbReference type="ARBA" id="ARBA00003134"/>
    </source>
</evidence>
<dbReference type="GO" id="GO:0015935">
    <property type="term" value="C:small ribosomal subunit"/>
    <property type="evidence" value="ECO:0007669"/>
    <property type="project" value="TreeGrafter"/>
</dbReference>
<feature type="region of interest" description="Disordered" evidence="9">
    <location>
        <begin position="1"/>
        <end position="20"/>
    </location>
</feature>
<comment type="function">
    <text evidence="1 8">Binds directly to 16S ribosomal RNA.</text>
</comment>
<dbReference type="AlphaFoldDB" id="A0A2N7PLM9"/>
<keyword evidence="6 8" id="KW-0687">Ribonucleoprotein</keyword>
<sequence>MPHHKSAKKALRQSEKRRLRNRAFKSRVKTEIKKFLNYLQSGDLEKAEAQLRLTQSLLHKGVSKGIFHWKKAANKISKLFQKFNQVKLQATTQ</sequence>
<dbReference type="PANTHER" id="PTHR33398">
    <property type="entry name" value="30S RIBOSOMAL PROTEIN S20"/>
    <property type="match status" value="1"/>
</dbReference>
<dbReference type="InterPro" id="IPR002583">
    <property type="entry name" value="Ribosomal_bS20"/>
</dbReference>
<evidence type="ECO:0000256" key="3">
    <source>
        <dbReference type="ARBA" id="ARBA00022730"/>
    </source>
</evidence>
<organism evidence="10 11">
    <name type="scientific">Thermodesulfobacterium geofontis</name>
    <dbReference type="NCBI Taxonomy" id="1295609"/>
    <lineage>
        <taxon>Bacteria</taxon>
        <taxon>Pseudomonadati</taxon>
        <taxon>Thermodesulfobacteriota</taxon>
        <taxon>Thermodesulfobacteria</taxon>
        <taxon>Thermodesulfobacteriales</taxon>
        <taxon>Thermodesulfobacteriaceae</taxon>
        <taxon>Thermodesulfobacterium</taxon>
    </lineage>
</organism>
<dbReference type="Gene3D" id="1.20.58.110">
    <property type="entry name" value="Ribosomal protein S20"/>
    <property type="match status" value="1"/>
</dbReference>
<evidence type="ECO:0000313" key="11">
    <source>
        <dbReference type="Proteomes" id="UP000235460"/>
    </source>
</evidence>
<keyword evidence="3 8" id="KW-0699">rRNA-binding</keyword>
<dbReference type="Pfam" id="PF01649">
    <property type="entry name" value="Ribosomal_S20p"/>
    <property type="match status" value="1"/>
</dbReference>
<evidence type="ECO:0000256" key="8">
    <source>
        <dbReference type="HAMAP-Rule" id="MF_00500"/>
    </source>
</evidence>
<keyword evidence="5 8" id="KW-0689">Ribosomal protein</keyword>
<name>A0A2N7PLM9_9BACT</name>
<evidence type="ECO:0000256" key="7">
    <source>
        <dbReference type="ARBA" id="ARBA00035136"/>
    </source>
</evidence>
<dbReference type="SUPFAM" id="SSF46992">
    <property type="entry name" value="Ribosomal protein S20"/>
    <property type="match status" value="1"/>
</dbReference>
<accession>A0A2N7PLM9</accession>
<gene>
    <name evidence="8" type="primary">rpsT</name>
    <name evidence="10" type="ORF">C0190_07205</name>
</gene>
<dbReference type="GO" id="GO:0005829">
    <property type="term" value="C:cytosol"/>
    <property type="evidence" value="ECO:0007669"/>
    <property type="project" value="TreeGrafter"/>
</dbReference>
<dbReference type="FunFam" id="1.20.58.110:FF:000001">
    <property type="entry name" value="30S ribosomal protein S20"/>
    <property type="match status" value="1"/>
</dbReference>
<comment type="caution">
    <text evidence="10">The sequence shown here is derived from an EMBL/GenBank/DDBJ whole genome shotgun (WGS) entry which is preliminary data.</text>
</comment>
<proteinExistence type="inferred from homology"/>
<dbReference type="NCBIfam" id="TIGR00029">
    <property type="entry name" value="S20"/>
    <property type="match status" value="1"/>
</dbReference>
<dbReference type="GO" id="GO:0070181">
    <property type="term" value="F:small ribosomal subunit rRNA binding"/>
    <property type="evidence" value="ECO:0007669"/>
    <property type="project" value="TreeGrafter"/>
</dbReference>
<dbReference type="InterPro" id="IPR036510">
    <property type="entry name" value="Ribosomal_bS20_sf"/>
</dbReference>
<dbReference type="EMBL" id="PNIK01000105">
    <property type="protein sequence ID" value="PMP65036.1"/>
    <property type="molecule type" value="Genomic_DNA"/>
</dbReference>
<dbReference type="PANTHER" id="PTHR33398:SF1">
    <property type="entry name" value="SMALL RIBOSOMAL SUBUNIT PROTEIN BS20C"/>
    <property type="match status" value="1"/>
</dbReference>